<sequence length="128" mass="14311">MSPRPRDTMNKFGKVIARLLNDERLHKGITQAELAESTGISQSQISKQMRGTRDINIDELSAIADALDISLVELIRKAEQEINPDTRNELEERRKKARMSNPSDSMPEGAVAYSGPDEDAERNDADDD</sequence>
<dbReference type="AlphaFoldDB" id="A0A2W5CUU0"/>
<dbReference type="InterPro" id="IPR010982">
    <property type="entry name" value="Lambda_DNA-bd_dom_sf"/>
</dbReference>
<dbReference type="Gene3D" id="1.10.260.40">
    <property type="entry name" value="lambda repressor-like DNA-binding domains"/>
    <property type="match status" value="1"/>
</dbReference>
<evidence type="ECO:0000256" key="2">
    <source>
        <dbReference type="SAM" id="MobiDB-lite"/>
    </source>
</evidence>
<dbReference type="PROSITE" id="PS50943">
    <property type="entry name" value="HTH_CROC1"/>
    <property type="match status" value="1"/>
</dbReference>
<dbReference type="GO" id="GO:0003677">
    <property type="term" value="F:DNA binding"/>
    <property type="evidence" value="ECO:0007669"/>
    <property type="project" value="UniProtKB-KW"/>
</dbReference>
<feature type="compositionally biased region" description="Acidic residues" evidence="2">
    <location>
        <begin position="116"/>
        <end position="128"/>
    </location>
</feature>
<feature type="domain" description="HTH cro/C1-type" evidence="3">
    <location>
        <begin position="20"/>
        <end position="74"/>
    </location>
</feature>
<dbReference type="PANTHER" id="PTHR46558:SF11">
    <property type="entry name" value="HTH-TYPE TRANSCRIPTIONAL REGULATOR XRE"/>
    <property type="match status" value="1"/>
</dbReference>
<feature type="compositionally biased region" description="Basic and acidic residues" evidence="2">
    <location>
        <begin position="79"/>
        <end position="94"/>
    </location>
</feature>
<feature type="region of interest" description="Disordered" evidence="2">
    <location>
        <begin position="79"/>
        <end position="128"/>
    </location>
</feature>
<evidence type="ECO:0000256" key="1">
    <source>
        <dbReference type="ARBA" id="ARBA00023125"/>
    </source>
</evidence>
<evidence type="ECO:0000313" key="4">
    <source>
        <dbReference type="EMBL" id="PZO98731.1"/>
    </source>
</evidence>
<dbReference type="EMBL" id="QFNY01000259">
    <property type="protein sequence ID" value="PZO98731.1"/>
    <property type="molecule type" value="Genomic_DNA"/>
</dbReference>
<dbReference type="InterPro" id="IPR001387">
    <property type="entry name" value="Cro/C1-type_HTH"/>
</dbReference>
<evidence type="ECO:0000259" key="3">
    <source>
        <dbReference type="PROSITE" id="PS50943"/>
    </source>
</evidence>
<reference evidence="4 5" key="1">
    <citation type="submission" date="2017-11" db="EMBL/GenBank/DDBJ databases">
        <title>Infants hospitalized years apart are colonized by the same room-sourced microbial strains.</title>
        <authorList>
            <person name="Brooks B."/>
            <person name="Olm M.R."/>
            <person name="Firek B.A."/>
            <person name="Baker R."/>
            <person name="Thomas B.C."/>
            <person name="Morowitz M.J."/>
            <person name="Banfield J.F."/>
        </authorList>
    </citation>
    <scope>NUCLEOTIDE SEQUENCE [LARGE SCALE GENOMIC DNA]</scope>
    <source>
        <strain evidence="4">S2_012_000_R3_87</strain>
    </source>
</reference>
<proteinExistence type="predicted"/>
<name>A0A2W5CUU0_9CORY</name>
<dbReference type="PANTHER" id="PTHR46558">
    <property type="entry name" value="TRACRIPTIONAL REGULATORY PROTEIN-RELATED-RELATED"/>
    <property type="match status" value="1"/>
</dbReference>
<dbReference type="SUPFAM" id="SSF47413">
    <property type="entry name" value="lambda repressor-like DNA-binding domains"/>
    <property type="match status" value="1"/>
</dbReference>
<organism evidence="4 5">
    <name type="scientific">Corynebacterium urealyticum</name>
    <dbReference type="NCBI Taxonomy" id="43771"/>
    <lineage>
        <taxon>Bacteria</taxon>
        <taxon>Bacillati</taxon>
        <taxon>Actinomycetota</taxon>
        <taxon>Actinomycetes</taxon>
        <taxon>Mycobacteriales</taxon>
        <taxon>Corynebacteriaceae</taxon>
        <taxon>Corynebacterium</taxon>
    </lineage>
</organism>
<evidence type="ECO:0000313" key="5">
    <source>
        <dbReference type="Proteomes" id="UP000249451"/>
    </source>
</evidence>
<dbReference type="Proteomes" id="UP000249451">
    <property type="component" value="Unassembled WGS sequence"/>
</dbReference>
<gene>
    <name evidence="4" type="ORF">DI609_09950</name>
</gene>
<dbReference type="CDD" id="cd00093">
    <property type="entry name" value="HTH_XRE"/>
    <property type="match status" value="1"/>
</dbReference>
<protein>
    <recommendedName>
        <fullName evidence="3">HTH cro/C1-type domain-containing protein</fullName>
    </recommendedName>
</protein>
<accession>A0A2W5CUU0</accession>
<dbReference type="SMART" id="SM00530">
    <property type="entry name" value="HTH_XRE"/>
    <property type="match status" value="1"/>
</dbReference>
<keyword evidence="1" id="KW-0238">DNA-binding</keyword>
<dbReference type="Pfam" id="PF01381">
    <property type="entry name" value="HTH_3"/>
    <property type="match status" value="1"/>
</dbReference>
<comment type="caution">
    <text evidence="4">The sequence shown here is derived from an EMBL/GenBank/DDBJ whole genome shotgun (WGS) entry which is preliminary data.</text>
</comment>